<evidence type="ECO:0000313" key="2">
    <source>
        <dbReference type="Proteomes" id="UP000284842"/>
    </source>
</evidence>
<protein>
    <recommendedName>
        <fullName evidence="3">F-box domain-containing protein</fullName>
    </recommendedName>
</protein>
<gene>
    <name evidence="1" type="ORF">CVT24_002395</name>
</gene>
<accession>A0A409W149</accession>
<dbReference type="EMBL" id="NHTK01005882">
    <property type="protein sequence ID" value="PPQ72183.1"/>
    <property type="molecule type" value="Genomic_DNA"/>
</dbReference>
<reference evidence="1 2" key="1">
    <citation type="journal article" date="2018" name="Evol. Lett.">
        <title>Horizontal gene cluster transfer increased hallucinogenic mushroom diversity.</title>
        <authorList>
            <person name="Reynolds H.T."/>
            <person name="Vijayakumar V."/>
            <person name="Gluck-Thaler E."/>
            <person name="Korotkin H.B."/>
            <person name="Matheny P.B."/>
            <person name="Slot J.C."/>
        </authorList>
    </citation>
    <scope>NUCLEOTIDE SEQUENCE [LARGE SCALE GENOMIC DNA]</scope>
    <source>
        <strain evidence="1 2">2629</strain>
    </source>
</reference>
<dbReference type="OrthoDB" id="10392951at2759"/>
<dbReference type="Proteomes" id="UP000284842">
    <property type="component" value="Unassembled WGS sequence"/>
</dbReference>
<dbReference type="AlphaFoldDB" id="A0A409W149"/>
<evidence type="ECO:0000313" key="1">
    <source>
        <dbReference type="EMBL" id="PPQ72183.1"/>
    </source>
</evidence>
<organism evidence="1 2">
    <name type="scientific">Panaeolus cyanescens</name>
    <dbReference type="NCBI Taxonomy" id="181874"/>
    <lineage>
        <taxon>Eukaryota</taxon>
        <taxon>Fungi</taxon>
        <taxon>Dikarya</taxon>
        <taxon>Basidiomycota</taxon>
        <taxon>Agaricomycotina</taxon>
        <taxon>Agaricomycetes</taxon>
        <taxon>Agaricomycetidae</taxon>
        <taxon>Agaricales</taxon>
        <taxon>Agaricineae</taxon>
        <taxon>Galeropsidaceae</taxon>
        <taxon>Panaeolus</taxon>
    </lineage>
</organism>
<keyword evidence="2" id="KW-1185">Reference proteome</keyword>
<evidence type="ECO:0008006" key="3">
    <source>
        <dbReference type="Google" id="ProtNLM"/>
    </source>
</evidence>
<name>A0A409W149_9AGAR</name>
<proteinExistence type="predicted"/>
<comment type="caution">
    <text evidence="1">The sequence shown here is derived from an EMBL/GenBank/DDBJ whole genome shotgun (WGS) entry which is preliminary data.</text>
</comment>
<dbReference type="InParanoid" id="A0A409W149"/>
<sequence length="389" mass="45581">MASSYCILPYEIMLQIFNLLSKDRLSLYKLLYLSPSYRPDLERMLYRSMTAWLGYPTFRRFLNSILNNPRLASYVHRFAIVDNEEWDQEPEKTFPENSGIWKWVLQALECMVNLKAFVVDVEDSNPPTDKIVDLFIRTGRQLHELAWCAGYENSFTRPQLLRLLVRQSELRILRTNMFDSYYQENDMPVVPICCPKVRHIRSPAHVVKKFMRDGSRPITSLVITGVLDPNEIPLPDFSRLEELTLWEPPSKFLNARFPKVTSLKLSCNMLLKELDQMSRFPALKEITTFDTRSRIGGEEFIKIFSICKKLEVVLIGPKEIYYHPMASCDLACKFERWTVKRTTGLDGKAVVEPVRDGYEVIDCSADFRDIRSYRQYSLWKSRLDKGVFY</sequence>